<name>A0A1G1L293_9BACT</name>
<accession>A0A1G1L293</accession>
<dbReference type="EMBL" id="MHFR01000012">
    <property type="protein sequence ID" value="OGW99238.1"/>
    <property type="molecule type" value="Genomic_DNA"/>
</dbReference>
<protein>
    <submittedName>
        <fullName evidence="1">Uncharacterized protein</fullName>
    </submittedName>
</protein>
<dbReference type="Proteomes" id="UP000178187">
    <property type="component" value="Unassembled WGS sequence"/>
</dbReference>
<evidence type="ECO:0000313" key="1">
    <source>
        <dbReference type="EMBL" id="OGW99238.1"/>
    </source>
</evidence>
<reference evidence="1 2" key="1">
    <citation type="journal article" date="2016" name="Nat. Commun.">
        <title>Thousands of microbial genomes shed light on interconnected biogeochemical processes in an aquifer system.</title>
        <authorList>
            <person name="Anantharaman K."/>
            <person name="Brown C.T."/>
            <person name="Hug L.A."/>
            <person name="Sharon I."/>
            <person name="Castelle C.J."/>
            <person name="Probst A.J."/>
            <person name="Thomas B.C."/>
            <person name="Singh A."/>
            <person name="Wilkins M.J."/>
            <person name="Karaoz U."/>
            <person name="Brodie E.L."/>
            <person name="Williams K.H."/>
            <person name="Hubbard S.S."/>
            <person name="Banfield J.F."/>
        </authorList>
    </citation>
    <scope>NUCLEOTIDE SEQUENCE [LARGE SCALE GENOMIC DNA]</scope>
</reference>
<dbReference type="AlphaFoldDB" id="A0A1G1L293"/>
<organism evidence="1 2">
    <name type="scientific">Candidatus Danuiimicrobium aquiferis</name>
    <dbReference type="NCBI Taxonomy" id="1801832"/>
    <lineage>
        <taxon>Bacteria</taxon>
        <taxon>Pseudomonadati</taxon>
        <taxon>Candidatus Omnitrophota</taxon>
        <taxon>Candidatus Danuiimicrobium</taxon>
    </lineage>
</organism>
<evidence type="ECO:0000313" key="2">
    <source>
        <dbReference type="Proteomes" id="UP000178187"/>
    </source>
</evidence>
<proteinExistence type="predicted"/>
<gene>
    <name evidence="1" type="ORF">A3G33_02260</name>
</gene>
<comment type="caution">
    <text evidence="1">The sequence shown here is derived from an EMBL/GenBank/DDBJ whole genome shotgun (WGS) entry which is preliminary data.</text>
</comment>
<sequence length="100" mass="10804">MRFKILAILLILLFIFQMQLFAIINPNDTARFASGFQRILMSAFQLPFQVAARTLQGPPGIGTVSGVMYGAIRTVTDVVGGVFDMGAAAAPYAKYALFAL</sequence>